<feature type="domain" description="ABC transporter" evidence="5">
    <location>
        <begin position="40"/>
        <end position="280"/>
    </location>
</feature>
<name>A0A6J4LVF2_9ACTN</name>
<organism evidence="6">
    <name type="scientific">uncultured Nocardioidaceae bacterium</name>
    <dbReference type="NCBI Taxonomy" id="253824"/>
    <lineage>
        <taxon>Bacteria</taxon>
        <taxon>Bacillati</taxon>
        <taxon>Actinomycetota</taxon>
        <taxon>Actinomycetes</taxon>
        <taxon>Propionibacteriales</taxon>
        <taxon>Nocardioidaceae</taxon>
        <taxon>environmental samples</taxon>
    </lineage>
</organism>
<dbReference type="Gene3D" id="3.40.50.300">
    <property type="entry name" value="P-loop containing nucleotide triphosphate hydrolases"/>
    <property type="match status" value="1"/>
</dbReference>
<dbReference type="GO" id="GO:0016020">
    <property type="term" value="C:membrane"/>
    <property type="evidence" value="ECO:0007669"/>
    <property type="project" value="InterPro"/>
</dbReference>
<dbReference type="SUPFAM" id="SSF52540">
    <property type="entry name" value="P-loop containing nucleoside triphosphate hydrolases"/>
    <property type="match status" value="1"/>
</dbReference>
<evidence type="ECO:0000313" key="6">
    <source>
        <dbReference type="EMBL" id="CAA9339202.1"/>
    </source>
</evidence>
<dbReference type="InterPro" id="IPR003439">
    <property type="entry name" value="ABC_transporter-like_ATP-bd"/>
</dbReference>
<keyword evidence="2" id="KW-0547">Nucleotide-binding</keyword>
<keyword evidence="1" id="KW-0813">Transport</keyword>
<dbReference type="GO" id="GO:0035435">
    <property type="term" value="P:phosphate ion transmembrane transport"/>
    <property type="evidence" value="ECO:0007669"/>
    <property type="project" value="InterPro"/>
</dbReference>
<reference evidence="6" key="1">
    <citation type="submission" date="2020-02" db="EMBL/GenBank/DDBJ databases">
        <authorList>
            <person name="Meier V. D."/>
        </authorList>
    </citation>
    <scope>NUCLEOTIDE SEQUENCE</scope>
    <source>
        <strain evidence="6">AVDCRST_MAG72</strain>
    </source>
</reference>
<dbReference type="AlphaFoldDB" id="A0A6J4LVF2"/>
<evidence type="ECO:0000256" key="3">
    <source>
        <dbReference type="ARBA" id="ARBA00022840"/>
    </source>
</evidence>
<dbReference type="InterPro" id="IPR017871">
    <property type="entry name" value="ABC_transporter-like_CS"/>
</dbReference>
<dbReference type="SMART" id="SM00382">
    <property type="entry name" value="AAA"/>
    <property type="match status" value="1"/>
</dbReference>
<dbReference type="PANTHER" id="PTHR43423">
    <property type="entry name" value="ABC TRANSPORTER I FAMILY MEMBER 17"/>
    <property type="match status" value="1"/>
</dbReference>
<accession>A0A6J4LVF2</accession>
<keyword evidence="3 6" id="KW-0067">ATP-binding</keyword>
<evidence type="ECO:0000259" key="5">
    <source>
        <dbReference type="PROSITE" id="PS50893"/>
    </source>
</evidence>
<dbReference type="PROSITE" id="PS50893">
    <property type="entry name" value="ABC_TRANSPORTER_2"/>
    <property type="match status" value="1"/>
</dbReference>
<dbReference type="InterPro" id="IPR003593">
    <property type="entry name" value="AAA+_ATPase"/>
</dbReference>
<dbReference type="CDD" id="cd03260">
    <property type="entry name" value="ABC_PstB_phosphate_transporter"/>
    <property type="match status" value="1"/>
</dbReference>
<dbReference type="InterPro" id="IPR027417">
    <property type="entry name" value="P-loop_NTPase"/>
</dbReference>
<dbReference type="GO" id="GO:0016887">
    <property type="term" value="F:ATP hydrolysis activity"/>
    <property type="evidence" value="ECO:0007669"/>
    <property type="project" value="InterPro"/>
</dbReference>
<protein>
    <submittedName>
        <fullName evidence="6">Phosphate transport ATP-binding protein PstB</fullName>
    </submittedName>
</protein>
<evidence type="ECO:0000256" key="2">
    <source>
        <dbReference type="ARBA" id="ARBA00022741"/>
    </source>
</evidence>
<dbReference type="PROSITE" id="PS00211">
    <property type="entry name" value="ABC_TRANSPORTER_1"/>
    <property type="match status" value="1"/>
</dbReference>
<evidence type="ECO:0000256" key="4">
    <source>
        <dbReference type="ARBA" id="ARBA00022967"/>
    </source>
</evidence>
<dbReference type="Pfam" id="PF00005">
    <property type="entry name" value="ABC_tran"/>
    <property type="match status" value="1"/>
</dbReference>
<dbReference type="GO" id="GO:0005524">
    <property type="term" value="F:ATP binding"/>
    <property type="evidence" value="ECO:0007669"/>
    <property type="project" value="UniProtKB-KW"/>
</dbReference>
<dbReference type="InterPro" id="IPR005670">
    <property type="entry name" value="PstB-like"/>
</dbReference>
<dbReference type="GO" id="GO:0005315">
    <property type="term" value="F:phosphate transmembrane transporter activity"/>
    <property type="evidence" value="ECO:0007669"/>
    <property type="project" value="InterPro"/>
</dbReference>
<dbReference type="EMBL" id="CADCUJ010000031">
    <property type="protein sequence ID" value="CAA9339202.1"/>
    <property type="molecule type" value="Genomic_DNA"/>
</dbReference>
<keyword evidence="4" id="KW-1278">Translocase</keyword>
<dbReference type="PANTHER" id="PTHR43423:SF1">
    <property type="entry name" value="ABC TRANSPORTER I FAMILY MEMBER 17"/>
    <property type="match status" value="1"/>
</dbReference>
<evidence type="ECO:0000256" key="1">
    <source>
        <dbReference type="ARBA" id="ARBA00022448"/>
    </source>
</evidence>
<gene>
    <name evidence="6" type="ORF">AVDCRST_MAG72-697</name>
</gene>
<dbReference type="NCBIfam" id="TIGR00972">
    <property type="entry name" value="3a0107s01c2"/>
    <property type="match status" value="1"/>
</dbReference>
<proteinExistence type="predicted"/>
<sequence length="295" mass="32468">MTTKPATANTRDSVYGAANLAEVADTGEHVVPDLPQEPVIEATDLNVYYGDFHAVHDVNLAFGRGEITALIGPSGCGKSTVLRCLNRMNDLVIGARVTGAVTYHGQNVYGPKVDPIEVRRRIGMVFQKPNPFPKSIYDNIAYGPRVTGMKVDNMDDLVEEALHSAALWDEVKDKLKQSAYGLSGGQQQRLCIARTVATRPDVILMDEPCSSLDPIATSRIEDLMLEMRKDYALIVVTHNMQQAARVSDRTAFFTARPDETTGNRTGLLVEYNLTNRIFSNPDDSRTEAYISGRFG</sequence>